<comment type="caution">
    <text evidence="1">The sequence shown here is derived from an EMBL/GenBank/DDBJ whole genome shotgun (WGS) entry which is preliminary data.</text>
</comment>
<organism evidence="1 2">
    <name type="scientific">Eubacterium album</name>
    <dbReference type="NCBI Taxonomy" id="2978477"/>
    <lineage>
        <taxon>Bacteria</taxon>
        <taxon>Bacillati</taxon>
        <taxon>Bacillota</taxon>
        <taxon>Clostridia</taxon>
        <taxon>Eubacteriales</taxon>
        <taxon>Eubacteriaceae</taxon>
        <taxon>Eubacterium</taxon>
    </lineage>
</organism>
<sequence>MSCTNCNMHSNQMSPCRCSNQARMNNMYRGRNQMSGNMNQPCSSCRNAGPNKKDDKHDKEMNSCPCHKDGCDIGTDHVDKMNPAMAFVPWQKWGELFDMCDAFECGTIFKDLNKPWRGRNEE</sequence>
<accession>A0ABT2M0C8</accession>
<gene>
    <name evidence="1" type="ORF">N5B56_03085</name>
</gene>
<protein>
    <submittedName>
        <fullName evidence="1">Spore coat associated protein CotJA</fullName>
    </submittedName>
</protein>
<reference evidence="1" key="1">
    <citation type="submission" date="2022-09" db="EMBL/GenBank/DDBJ databases">
        <title>Eubacterium sp. LFL-14 isolated from human feces.</title>
        <authorList>
            <person name="Liu F."/>
        </authorList>
    </citation>
    <scope>NUCLEOTIDE SEQUENCE</scope>
    <source>
        <strain evidence="1">LFL-14</strain>
    </source>
</reference>
<proteinExistence type="predicted"/>
<keyword evidence="2" id="KW-1185">Reference proteome</keyword>
<dbReference type="InterPro" id="IPR020256">
    <property type="entry name" value="Spore_coat_CotJA"/>
</dbReference>
<dbReference type="Pfam" id="PF11007">
    <property type="entry name" value="CotJA"/>
    <property type="match status" value="1"/>
</dbReference>
<name>A0ABT2M0C8_9FIRM</name>
<dbReference type="EMBL" id="JAODBU010000003">
    <property type="protein sequence ID" value="MCT7398072.1"/>
    <property type="molecule type" value="Genomic_DNA"/>
</dbReference>
<dbReference type="RefSeq" id="WP_260978367.1">
    <property type="nucleotide sequence ID" value="NZ_JAODBU010000003.1"/>
</dbReference>
<evidence type="ECO:0000313" key="1">
    <source>
        <dbReference type="EMBL" id="MCT7398072.1"/>
    </source>
</evidence>
<dbReference type="Proteomes" id="UP001431199">
    <property type="component" value="Unassembled WGS sequence"/>
</dbReference>
<evidence type="ECO:0000313" key="2">
    <source>
        <dbReference type="Proteomes" id="UP001431199"/>
    </source>
</evidence>